<organism evidence="2 3">
    <name type="scientific">Streptomyces cathayae</name>
    <dbReference type="NCBI Taxonomy" id="3031124"/>
    <lineage>
        <taxon>Bacteria</taxon>
        <taxon>Bacillati</taxon>
        <taxon>Actinomycetota</taxon>
        <taxon>Actinomycetes</taxon>
        <taxon>Kitasatosporales</taxon>
        <taxon>Streptomycetaceae</taxon>
        <taxon>Streptomyces</taxon>
    </lineage>
</organism>
<keyword evidence="1" id="KW-1133">Transmembrane helix</keyword>
<keyword evidence="1" id="KW-0812">Transmembrane</keyword>
<reference evidence="2 3" key="1">
    <citation type="submission" date="2023-03" db="EMBL/GenBank/DDBJ databases">
        <authorList>
            <person name="Mo P."/>
        </authorList>
    </citation>
    <scope>NUCLEOTIDE SEQUENCE [LARGE SCALE GENOMIC DNA]</scope>
    <source>
        <strain evidence="2 3">HUAS 5</strain>
    </source>
</reference>
<dbReference type="PROSITE" id="PS51257">
    <property type="entry name" value="PROKAR_LIPOPROTEIN"/>
    <property type="match status" value="1"/>
</dbReference>
<feature type="transmembrane region" description="Helical" evidence="1">
    <location>
        <begin position="136"/>
        <end position="154"/>
    </location>
</feature>
<feature type="transmembrane region" description="Helical" evidence="1">
    <location>
        <begin position="111"/>
        <end position="129"/>
    </location>
</feature>
<feature type="transmembrane region" description="Helical" evidence="1">
    <location>
        <begin position="78"/>
        <end position="99"/>
    </location>
</feature>
<feature type="transmembrane region" description="Helical" evidence="1">
    <location>
        <begin position="12"/>
        <end position="38"/>
    </location>
</feature>
<sequence length="307" mass="32343">MTQGKNAGRAIAHLVAVWLVGCALTYVQLMAALATLFTGGAAPFAAVLVGVALLSVVVLAGFGTAVRTLVPLMRRARGLWAWAVSVYVLGTVGAFGAAVVNFKINHLENGLLLYPAGGTCYALAAALFLPGTRVRLGALGAATLLAVGGVYATWAATQPPTLDEWLTANGVDHTLLRVGDPPPGYALHVLGASEDGFGAEYERPRSTRLHLGVKRVGHDTRRVDARGCPVPFGEPIRCTDDGGGRLLLTYEGGYKRQELRLHRDGLVHTVTVEGSPTDLSAARHILSTLRPATDAELAGLLELPMRR</sequence>
<proteinExistence type="predicted"/>
<dbReference type="EMBL" id="CP121682">
    <property type="protein sequence ID" value="WGD42714.1"/>
    <property type="molecule type" value="Genomic_DNA"/>
</dbReference>
<keyword evidence="1" id="KW-0472">Membrane</keyword>
<dbReference type="RefSeq" id="WP_279335765.1">
    <property type="nucleotide sequence ID" value="NZ_CP121682.1"/>
</dbReference>
<evidence type="ECO:0000256" key="1">
    <source>
        <dbReference type="SAM" id="Phobius"/>
    </source>
</evidence>
<keyword evidence="3" id="KW-1185">Reference proteome</keyword>
<dbReference type="Proteomes" id="UP001216440">
    <property type="component" value="Chromosome"/>
</dbReference>
<name>A0ABY8K501_9ACTN</name>
<gene>
    <name evidence="2" type="ORF">PYS65_22635</name>
</gene>
<evidence type="ECO:0000313" key="3">
    <source>
        <dbReference type="Proteomes" id="UP001216440"/>
    </source>
</evidence>
<feature type="transmembrane region" description="Helical" evidence="1">
    <location>
        <begin position="44"/>
        <end position="66"/>
    </location>
</feature>
<protein>
    <submittedName>
        <fullName evidence="2">Uncharacterized protein</fullName>
    </submittedName>
</protein>
<evidence type="ECO:0000313" key="2">
    <source>
        <dbReference type="EMBL" id="WGD42714.1"/>
    </source>
</evidence>
<accession>A0ABY8K501</accession>